<comment type="similarity">
    <text evidence="2">Belongs to the LemA family.</text>
</comment>
<dbReference type="Proteomes" id="UP000001192">
    <property type="component" value="Chromosome 1"/>
</dbReference>
<dbReference type="eggNOG" id="COG1704">
    <property type="taxonomic scope" value="Bacteria"/>
</dbReference>
<dbReference type="PANTHER" id="PTHR34478">
    <property type="entry name" value="PROTEIN LEMA"/>
    <property type="match status" value="1"/>
</dbReference>
<dbReference type="AlphaFoldDB" id="B2JDR4"/>
<evidence type="ECO:0000256" key="4">
    <source>
        <dbReference type="ARBA" id="ARBA00022989"/>
    </source>
</evidence>
<name>B2JDR4_PARP8</name>
<comment type="subcellular location">
    <subcellularLocation>
        <location evidence="1">Membrane</location>
        <topology evidence="1">Single-pass membrane protein</topology>
    </subcellularLocation>
</comment>
<reference evidence="7" key="1">
    <citation type="journal article" date="2014" name="Stand. Genomic Sci.">
        <title>Complete genome sequence of Burkholderia phymatum STM815(T), a broad host range and efficient nitrogen-fixing symbiont of Mimosa species.</title>
        <authorList>
            <person name="Moulin L."/>
            <person name="Klonowska A."/>
            <person name="Caroline B."/>
            <person name="Booth K."/>
            <person name="Vriezen J.A."/>
            <person name="Melkonian R."/>
            <person name="James E.K."/>
            <person name="Young J.P."/>
            <person name="Bena G."/>
            <person name="Hauser L."/>
            <person name="Land M."/>
            <person name="Kyrpides N."/>
            <person name="Bruce D."/>
            <person name="Chain P."/>
            <person name="Copeland A."/>
            <person name="Pitluck S."/>
            <person name="Woyke T."/>
            <person name="Lizotte-Waniewski M."/>
            <person name="Bristow J."/>
            <person name="Riley M."/>
        </authorList>
    </citation>
    <scope>NUCLEOTIDE SEQUENCE [LARGE SCALE GENOMIC DNA]</scope>
    <source>
        <strain evidence="7">DSM 17167 / CIP 108236 / LMG 21445 / STM815</strain>
    </source>
</reference>
<dbReference type="PANTHER" id="PTHR34478:SF2">
    <property type="entry name" value="MEMBRANE PROTEIN"/>
    <property type="match status" value="1"/>
</dbReference>
<dbReference type="EMBL" id="CP001043">
    <property type="protein sequence ID" value="ACC71224.1"/>
    <property type="molecule type" value="Genomic_DNA"/>
</dbReference>
<keyword evidence="7" id="KW-1185">Reference proteome</keyword>
<dbReference type="SUPFAM" id="SSF140478">
    <property type="entry name" value="LemA-like"/>
    <property type="match status" value="1"/>
</dbReference>
<sequence precursor="true">MPGSQTLSSGIRRIVRTAFMVLALASVTGLAGCGYNSIQTEDEQVKASWSEVLNQYQRRADLVPNLVNTVKGYANQEKDVLTRVTDARAQVGSIRATPEMLSDPQAFAAFESAQGRLTSSLSRLLVVSENYPQLKSDANFRDLQAQLEGTENRIAVARNRYIKSVQQYNSTVRSFPSNLTAKAFGFQEKPNFSVANEAEIARPPRVDFGAAPASAGGGNN</sequence>
<dbReference type="GO" id="GO:0016020">
    <property type="term" value="C:membrane"/>
    <property type="evidence" value="ECO:0007669"/>
    <property type="project" value="UniProtKB-SubCell"/>
</dbReference>
<keyword evidence="4" id="KW-1133">Transmembrane helix</keyword>
<gene>
    <name evidence="6" type="ordered locus">Bphy_2046</name>
</gene>
<proteinExistence type="inferred from homology"/>
<evidence type="ECO:0000313" key="7">
    <source>
        <dbReference type="Proteomes" id="UP000001192"/>
    </source>
</evidence>
<evidence type="ECO:0000256" key="1">
    <source>
        <dbReference type="ARBA" id="ARBA00004167"/>
    </source>
</evidence>
<dbReference type="OrthoDB" id="9804152at2"/>
<keyword evidence="3" id="KW-0812">Transmembrane</keyword>
<dbReference type="KEGG" id="bph:Bphy_2046"/>
<protein>
    <submittedName>
        <fullName evidence="6">LemA family protein</fullName>
    </submittedName>
</protein>
<dbReference type="Pfam" id="PF04011">
    <property type="entry name" value="LemA"/>
    <property type="match status" value="1"/>
</dbReference>
<keyword evidence="5" id="KW-0472">Membrane</keyword>
<evidence type="ECO:0000313" key="6">
    <source>
        <dbReference type="EMBL" id="ACC71224.1"/>
    </source>
</evidence>
<evidence type="ECO:0000256" key="3">
    <source>
        <dbReference type="ARBA" id="ARBA00022692"/>
    </source>
</evidence>
<dbReference type="InterPro" id="IPR007156">
    <property type="entry name" value="MamQ_LemA"/>
</dbReference>
<organism evidence="6 7">
    <name type="scientific">Paraburkholderia phymatum (strain DSM 17167 / CIP 108236 / LMG 21445 / STM815)</name>
    <name type="common">Burkholderia phymatum</name>
    <dbReference type="NCBI Taxonomy" id="391038"/>
    <lineage>
        <taxon>Bacteria</taxon>
        <taxon>Pseudomonadati</taxon>
        <taxon>Pseudomonadota</taxon>
        <taxon>Betaproteobacteria</taxon>
        <taxon>Burkholderiales</taxon>
        <taxon>Burkholderiaceae</taxon>
        <taxon>Paraburkholderia</taxon>
    </lineage>
</organism>
<evidence type="ECO:0000256" key="2">
    <source>
        <dbReference type="ARBA" id="ARBA00008854"/>
    </source>
</evidence>
<dbReference type="Gene3D" id="1.20.1440.20">
    <property type="entry name" value="LemA-like domain"/>
    <property type="match status" value="1"/>
</dbReference>
<dbReference type="HOGENOM" id="CLU_056714_0_0_4"/>
<dbReference type="STRING" id="391038.Bphy_2046"/>
<dbReference type="InterPro" id="IPR023353">
    <property type="entry name" value="LemA-like_dom_sf"/>
</dbReference>
<accession>B2JDR4</accession>
<evidence type="ECO:0000256" key="5">
    <source>
        <dbReference type="ARBA" id="ARBA00023136"/>
    </source>
</evidence>